<evidence type="ECO:0000256" key="1">
    <source>
        <dbReference type="SAM" id="Phobius"/>
    </source>
</evidence>
<keyword evidence="3" id="KW-1185">Reference proteome</keyword>
<sequence length="132" mass="13520">MKHTESTDNAVFWAAPVLLGLLMTFGGLLAGACLLSAGTIGLQMKPLAVCLPFAAGTMLTAGWSARRAPANRFVLGMLTGLSLLGCLFLLSLTLREAAFQAVAAGMISGIAVASSLTGAILGAAAKTKKRRR</sequence>
<dbReference type="RefSeq" id="WP_216470776.1">
    <property type="nucleotide sequence ID" value="NZ_JAHLQI010000006.1"/>
</dbReference>
<protein>
    <recommendedName>
        <fullName evidence="4">TIGR04086 family membrane protein</fullName>
    </recommendedName>
</protein>
<accession>A0ABS6ETN0</accession>
<organism evidence="2 3">
    <name type="scientific">Butyricicoccus intestinisimiae</name>
    <dbReference type="NCBI Taxonomy" id="2841509"/>
    <lineage>
        <taxon>Bacteria</taxon>
        <taxon>Bacillati</taxon>
        <taxon>Bacillota</taxon>
        <taxon>Clostridia</taxon>
        <taxon>Eubacteriales</taxon>
        <taxon>Butyricicoccaceae</taxon>
        <taxon>Butyricicoccus</taxon>
    </lineage>
</organism>
<feature type="transmembrane region" description="Helical" evidence="1">
    <location>
        <begin position="98"/>
        <end position="125"/>
    </location>
</feature>
<feature type="transmembrane region" description="Helical" evidence="1">
    <location>
        <begin position="73"/>
        <end position="92"/>
    </location>
</feature>
<feature type="transmembrane region" description="Helical" evidence="1">
    <location>
        <begin position="12"/>
        <end position="37"/>
    </location>
</feature>
<gene>
    <name evidence="2" type="ORF">KQI75_10600</name>
</gene>
<reference evidence="2 3" key="1">
    <citation type="submission" date="2021-06" db="EMBL/GenBank/DDBJ databases">
        <authorList>
            <person name="Sun Q."/>
            <person name="Li D."/>
        </authorList>
    </citation>
    <scope>NUCLEOTIDE SEQUENCE [LARGE SCALE GENOMIC DNA]</scope>
    <source>
        <strain evidence="2 3">MSJd-7</strain>
    </source>
</reference>
<keyword evidence="1" id="KW-1133">Transmembrane helix</keyword>
<name>A0ABS6ETN0_9FIRM</name>
<dbReference type="Proteomes" id="UP000783588">
    <property type="component" value="Unassembled WGS sequence"/>
</dbReference>
<evidence type="ECO:0008006" key="4">
    <source>
        <dbReference type="Google" id="ProtNLM"/>
    </source>
</evidence>
<evidence type="ECO:0000313" key="2">
    <source>
        <dbReference type="EMBL" id="MBU5491061.1"/>
    </source>
</evidence>
<feature type="transmembrane region" description="Helical" evidence="1">
    <location>
        <begin position="43"/>
        <end position="61"/>
    </location>
</feature>
<dbReference type="EMBL" id="JAHLQI010000006">
    <property type="protein sequence ID" value="MBU5491061.1"/>
    <property type="molecule type" value="Genomic_DNA"/>
</dbReference>
<evidence type="ECO:0000313" key="3">
    <source>
        <dbReference type="Proteomes" id="UP000783588"/>
    </source>
</evidence>
<comment type="caution">
    <text evidence="2">The sequence shown here is derived from an EMBL/GenBank/DDBJ whole genome shotgun (WGS) entry which is preliminary data.</text>
</comment>
<keyword evidence="1" id="KW-0472">Membrane</keyword>
<proteinExistence type="predicted"/>
<keyword evidence="1" id="KW-0812">Transmembrane</keyword>
<dbReference type="PROSITE" id="PS51257">
    <property type="entry name" value="PROKAR_LIPOPROTEIN"/>
    <property type="match status" value="1"/>
</dbReference>